<dbReference type="EMBL" id="BK015041">
    <property type="protein sequence ID" value="DAD88488.1"/>
    <property type="molecule type" value="Genomic_DNA"/>
</dbReference>
<evidence type="ECO:0000313" key="1">
    <source>
        <dbReference type="EMBL" id="DAD88488.1"/>
    </source>
</evidence>
<protein>
    <submittedName>
        <fullName evidence="1">Uncharacterized protein</fullName>
    </submittedName>
</protein>
<sequence>MIRNRKLFNSLFMSTNSSIISNRKNFIMFFIKF</sequence>
<name>A0A8S5N1Y1_9CAUD</name>
<reference evidence="1" key="1">
    <citation type="journal article" date="2021" name="Proc. Natl. Acad. Sci. U.S.A.">
        <title>A Catalog of Tens of Thousands of Viruses from Human Metagenomes Reveals Hidden Associations with Chronic Diseases.</title>
        <authorList>
            <person name="Tisza M.J."/>
            <person name="Buck C.B."/>
        </authorList>
    </citation>
    <scope>NUCLEOTIDE SEQUENCE</scope>
    <source>
        <strain evidence="1">Cttxo15</strain>
    </source>
</reference>
<accession>A0A8S5N1Y1</accession>
<organism evidence="1">
    <name type="scientific">Podoviridae sp. cttxo15</name>
    <dbReference type="NCBI Taxonomy" id="2826584"/>
    <lineage>
        <taxon>Viruses</taxon>
        <taxon>Duplodnaviria</taxon>
        <taxon>Heunggongvirae</taxon>
        <taxon>Uroviricota</taxon>
        <taxon>Caudoviricetes</taxon>
    </lineage>
</organism>
<proteinExistence type="predicted"/>